<dbReference type="AlphaFoldDB" id="A0A8X6TR80"/>
<gene>
    <name evidence="1" type="ORF">NPIL_463061</name>
</gene>
<feature type="non-terminal residue" evidence="1">
    <location>
        <position position="1"/>
    </location>
</feature>
<dbReference type="EMBL" id="BMAW01109501">
    <property type="protein sequence ID" value="GFT38692.1"/>
    <property type="molecule type" value="Genomic_DNA"/>
</dbReference>
<dbReference type="Proteomes" id="UP000887013">
    <property type="component" value="Unassembled WGS sequence"/>
</dbReference>
<protein>
    <submittedName>
        <fullName evidence="1">Uncharacterized protein</fullName>
    </submittedName>
</protein>
<reference evidence="1" key="1">
    <citation type="submission" date="2020-08" db="EMBL/GenBank/DDBJ databases">
        <title>Multicomponent nature underlies the extraordinary mechanical properties of spider dragline silk.</title>
        <authorList>
            <person name="Kono N."/>
            <person name="Nakamura H."/>
            <person name="Mori M."/>
            <person name="Yoshida Y."/>
            <person name="Ohtoshi R."/>
            <person name="Malay A.D."/>
            <person name="Moran D.A.P."/>
            <person name="Tomita M."/>
            <person name="Numata K."/>
            <person name="Arakawa K."/>
        </authorList>
    </citation>
    <scope>NUCLEOTIDE SEQUENCE</scope>
</reference>
<organism evidence="1 2">
    <name type="scientific">Nephila pilipes</name>
    <name type="common">Giant wood spider</name>
    <name type="synonym">Nephila maculata</name>
    <dbReference type="NCBI Taxonomy" id="299642"/>
    <lineage>
        <taxon>Eukaryota</taxon>
        <taxon>Metazoa</taxon>
        <taxon>Ecdysozoa</taxon>
        <taxon>Arthropoda</taxon>
        <taxon>Chelicerata</taxon>
        <taxon>Arachnida</taxon>
        <taxon>Araneae</taxon>
        <taxon>Araneomorphae</taxon>
        <taxon>Entelegynae</taxon>
        <taxon>Araneoidea</taxon>
        <taxon>Nephilidae</taxon>
        <taxon>Nephila</taxon>
    </lineage>
</organism>
<proteinExistence type="predicted"/>
<evidence type="ECO:0000313" key="2">
    <source>
        <dbReference type="Proteomes" id="UP000887013"/>
    </source>
</evidence>
<sequence>PWNQEIQSFGRGFWLTATTCLFCAVSRMCLSSKDWDRVLWKIGSLLIFAML</sequence>
<evidence type="ECO:0000313" key="1">
    <source>
        <dbReference type="EMBL" id="GFT38692.1"/>
    </source>
</evidence>
<accession>A0A8X6TR80</accession>
<keyword evidence="2" id="KW-1185">Reference proteome</keyword>
<comment type="caution">
    <text evidence="1">The sequence shown here is derived from an EMBL/GenBank/DDBJ whole genome shotgun (WGS) entry which is preliminary data.</text>
</comment>
<name>A0A8X6TR80_NEPPI</name>